<dbReference type="GO" id="GO:0005524">
    <property type="term" value="F:ATP binding"/>
    <property type="evidence" value="ECO:0007669"/>
    <property type="project" value="UniProtKB-KW"/>
</dbReference>
<evidence type="ECO:0000256" key="2">
    <source>
        <dbReference type="ARBA" id="ARBA00022741"/>
    </source>
</evidence>
<dbReference type="AlphaFoldDB" id="A0A853L1Z1"/>
<keyword evidence="4" id="KW-0862">Zinc</keyword>
<dbReference type="PANTHER" id="PTHR42734">
    <property type="entry name" value="METAL TRANSPORT SYSTEM ATP-BINDING PROTEIN TM_0124-RELATED"/>
    <property type="match status" value="1"/>
</dbReference>
<evidence type="ECO:0000256" key="4">
    <source>
        <dbReference type="ARBA" id="ARBA00022906"/>
    </source>
</evidence>
<keyword evidence="2" id="KW-0547">Nucleotide-binding</keyword>
<keyword evidence="4" id="KW-0864">Zinc transport</keyword>
<gene>
    <name evidence="7" type="ORF">TH4_06085</name>
</gene>
<dbReference type="CDD" id="cd03214">
    <property type="entry name" value="ABC_Iron-Siderophores_B12_Hemin"/>
    <property type="match status" value="1"/>
</dbReference>
<dbReference type="InterPro" id="IPR003439">
    <property type="entry name" value="ABC_transporter-like_ATP-bd"/>
</dbReference>
<sequence>MVTLRLENIGTRYGKVQVVSDVTTPTIQPGTVTAVIGPNAAGKSSLFRRVAGLAKGDGIVDLGSHRKERNTICYMPQDTGSTAVLSVYESIILAAKQGSSLRVRADELARIDDILAALRIGDLAARNLGELSGGQRQLVAIAQTLVRDPKILLMDEPTSALDLHRQMEVLSFMRDVAKGQNIIVLIAIHDLNHALQYCDQAMAIRNGKMVAFGPCSDVIDSDLLRDVYQVDGHVELNSLGHPHIVLRGPSDETNSRHNTATARKTLTEVAQAAQ</sequence>
<dbReference type="SUPFAM" id="SSF52540">
    <property type="entry name" value="P-loop containing nucleoside triphosphate hydrolases"/>
    <property type="match status" value="1"/>
</dbReference>
<reference evidence="7 8" key="1">
    <citation type="submission" date="2014-07" db="EMBL/GenBank/DDBJ databases">
        <title>Draft genome sequence of Thalassospira tepidiphila 1-1B.</title>
        <authorList>
            <person name="Lai Q."/>
            <person name="Shao Z."/>
        </authorList>
    </citation>
    <scope>NUCLEOTIDE SEQUENCE [LARGE SCALE GENOMIC DNA]</scope>
    <source>
        <strain evidence="7 8">MCCC 1A03514</strain>
    </source>
</reference>
<dbReference type="PROSITE" id="PS00211">
    <property type="entry name" value="ABC_TRANSPORTER_1"/>
    <property type="match status" value="1"/>
</dbReference>
<dbReference type="InterPro" id="IPR050153">
    <property type="entry name" value="Metal_Ion_Import_ABC"/>
</dbReference>
<proteinExistence type="predicted"/>
<keyword evidence="3" id="KW-0067">ATP-binding</keyword>
<evidence type="ECO:0000313" key="8">
    <source>
        <dbReference type="Proteomes" id="UP000094009"/>
    </source>
</evidence>
<dbReference type="InterPro" id="IPR027417">
    <property type="entry name" value="P-loop_NTPase"/>
</dbReference>
<evidence type="ECO:0000256" key="5">
    <source>
        <dbReference type="ARBA" id="ARBA00023065"/>
    </source>
</evidence>
<dbReference type="PROSITE" id="PS50893">
    <property type="entry name" value="ABC_TRANSPORTER_2"/>
    <property type="match status" value="1"/>
</dbReference>
<accession>A0A853L1Z1</accession>
<evidence type="ECO:0000256" key="1">
    <source>
        <dbReference type="ARBA" id="ARBA00022448"/>
    </source>
</evidence>
<keyword evidence="5" id="KW-0406">Ion transport</keyword>
<dbReference type="GO" id="GO:0016887">
    <property type="term" value="F:ATP hydrolysis activity"/>
    <property type="evidence" value="ECO:0007669"/>
    <property type="project" value="InterPro"/>
</dbReference>
<organism evidence="7 8">
    <name type="scientific">Thalassospira tepidiphila MCCC 1A03514</name>
    <dbReference type="NCBI Taxonomy" id="1177930"/>
    <lineage>
        <taxon>Bacteria</taxon>
        <taxon>Pseudomonadati</taxon>
        <taxon>Pseudomonadota</taxon>
        <taxon>Alphaproteobacteria</taxon>
        <taxon>Rhodospirillales</taxon>
        <taxon>Thalassospiraceae</taxon>
        <taxon>Thalassospira</taxon>
    </lineage>
</organism>
<dbReference type="SMART" id="SM00382">
    <property type="entry name" value="AAA"/>
    <property type="match status" value="1"/>
</dbReference>
<evidence type="ECO:0000259" key="6">
    <source>
        <dbReference type="PROSITE" id="PS50893"/>
    </source>
</evidence>
<name>A0A853L1Z1_9PROT</name>
<evidence type="ECO:0000256" key="3">
    <source>
        <dbReference type="ARBA" id="ARBA00022840"/>
    </source>
</evidence>
<dbReference type="Gene3D" id="3.40.50.300">
    <property type="entry name" value="P-loop containing nucleotide triphosphate hydrolases"/>
    <property type="match status" value="1"/>
</dbReference>
<dbReference type="InterPro" id="IPR017871">
    <property type="entry name" value="ABC_transporter-like_CS"/>
</dbReference>
<comment type="caution">
    <text evidence="7">The sequence shown here is derived from an EMBL/GenBank/DDBJ whole genome shotgun (WGS) entry which is preliminary data.</text>
</comment>
<protein>
    <submittedName>
        <fullName evidence="7">Ferrichrome ABC transporter</fullName>
    </submittedName>
</protein>
<dbReference type="RefSeq" id="WP_008888883.1">
    <property type="nucleotide sequence ID" value="NZ_JPVZ01000002.1"/>
</dbReference>
<dbReference type="Proteomes" id="UP000094009">
    <property type="component" value="Unassembled WGS sequence"/>
</dbReference>
<keyword evidence="1" id="KW-0813">Transport</keyword>
<evidence type="ECO:0000313" key="7">
    <source>
        <dbReference type="EMBL" id="OAZ11103.1"/>
    </source>
</evidence>
<feature type="domain" description="ABC transporter" evidence="6">
    <location>
        <begin position="4"/>
        <end position="231"/>
    </location>
</feature>
<dbReference type="InterPro" id="IPR003593">
    <property type="entry name" value="AAA+_ATPase"/>
</dbReference>
<dbReference type="EMBL" id="JPVZ01000002">
    <property type="protein sequence ID" value="OAZ11103.1"/>
    <property type="molecule type" value="Genomic_DNA"/>
</dbReference>
<dbReference type="PANTHER" id="PTHR42734:SF21">
    <property type="entry name" value="IRON ABC TRANSPORTER, ATP-BINDING PROTEIN"/>
    <property type="match status" value="1"/>
</dbReference>
<dbReference type="Pfam" id="PF00005">
    <property type="entry name" value="ABC_tran"/>
    <property type="match status" value="1"/>
</dbReference>
<dbReference type="GO" id="GO:0006829">
    <property type="term" value="P:zinc ion transport"/>
    <property type="evidence" value="ECO:0007669"/>
    <property type="project" value="UniProtKB-KW"/>
</dbReference>